<accession>A0A6J5XMR3</accession>
<evidence type="ECO:0000313" key="2">
    <source>
        <dbReference type="Proteomes" id="UP000507245"/>
    </source>
</evidence>
<organism evidence="1 2">
    <name type="scientific">Prunus armeniaca</name>
    <name type="common">Apricot</name>
    <name type="synonym">Armeniaca vulgaris</name>
    <dbReference type="NCBI Taxonomy" id="36596"/>
    <lineage>
        <taxon>Eukaryota</taxon>
        <taxon>Viridiplantae</taxon>
        <taxon>Streptophyta</taxon>
        <taxon>Embryophyta</taxon>
        <taxon>Tracheophyta</taxon>
        <taxon>Spermatophyta</taxon>
        <taxon>Magnoliopsida</taxon>
        <taxon>eudicotyledons</taxon>
        <taxon>Gunneridae</taxon>
        <taxon>Pentapetalae</taxon>
        <taxon>rosids</taxon>
        <taxon>fabids</taxon>
        <taxon>Rosales</taxon>
        <taxon>Rosaceae</taxon>
        <taxon>Amygdaloideae</taxon>
        <taxon>Amygdaleae</taxon>
        <taxon>Prunus</taxon>
    </lineage>
</organism>
<sequence>MDGRADAAEVAMARTTHKKLMDEAKFFEEFQQEMIDYIKEVELEVERVGLKVERLGVGNTKPINYQRPELGLGRNTFIASTQEQVHLPIFIIQFIMDGRADAAEIAMAKTTHEKLMDKAKFFEEFQQEMIDCIRKWS</sequence>
<protein>
    <submittedName>
        <fullName evidence="1">Uncharacterized protein</fullName>
    </submittedName>
</protein>
<name>A0A6J5XMR3_PRUAR</name>
<dbReference type="AlphaFoldDB" id="A0A6J5XMR3"/>
<evidence type="ECO:0000313" key="1">
    <source>
        <dbReference type="EMBL" id="CAB4315226.1"/>
    </source>
</evidence>
<keyword evidence="2" id="KW-1185">Reference proteome</keyword>
<reference evidence="2" key="1">
    <citation type="journal article" date="2020" name="Genome Biol.">
        <title>Gamete binning: chromosome-level and haplotype-resolved genome assembly enabled by high-throughput single-cell sequencing of gamete genomes.</title>
        <authorList>
            <person name="Campoy J.A."/>
            <person name="Sun H."/>
            <person name="Goel M."/>
            <person name="Jiao W.-B."/>
            <person name="Folz-Donahue K."/>
            <person name="Wang N."/>
            <person name="Rubio M."/>
            <person name="Liu C."/>
            <person name="Kukat C."/>
            <person name="Ruiz D."/>
            <person name="Huettel B."/>
            <person name="Schneeberger K."/>
        </authorList>
    </citation>
    <scope>NUCLEOTIDE SEQUENCE [LARGE SCALE GENOMIC DNA]</scope>
    <source>
        <strain evidence="2">cv. Rojo Pasion</strain>
    </source>
</reference>
<proteinExistence type="predicted"/>
<gene>
    <name evidence="1" type="ORF">ORAREDHAP_LOCUS39855</name>
</gene>
<dbReference type="Proteomes" id="UP000507245">
    <property type="component" value="Unassembled WGS sequence"/>
</dbReference>
<dbReference type="EMBL" id="CAEKKB010000006">
    <property type="protein sequence ID" value="CAB4315226.1"/>
    <property type="molecule type" value="Genomic_DNA"/>
</dbReference>